<organism evidence="1 2">
    <name type="scientific">Candidatus Jorgensenbacteria bacterium GW2011_GWB1_50_10</name>
    <dbReference type="NCBI Taxonomy" id="1618665"/>
    <lineage>
        <taxon>Bacteria</taxon>
        <taxon>Candidatus Joergenseniibacteriota</taxon>
    </lineage>
</organism>
<name>A0A0G1W7W1_9BACT</name>
<dbReference type="EMBL" id="LCQK01000005">
    <property type="protein sequence ID" value="KKW14670.1"/>
    <property type="molecule type" value="Genomic_DNA"/>
</dbReference>
<dbReference type="Proteomes" id="UP000034224">
    <property type="component" value="Unassembled WGS sequence"/>
</dbReference>
<accession>A0A0G1W7W1</accession>
<dbReference type="AlphaFoldDB" id="A0A0G1W7W1"/>
<evidence type="ECO:0000313" key="2">
    <source>
        <dbReference type="Proteomes" id="UP000034224"/>
    </source>
</evidence>
<dbReference type="STRING" id="1618665.UY55_C0005G0018"/>
<reference evidence="1 2" key="1">
    <citation type="journal article" date="2015" name="Nature">
        <title>rRNA introns, odd ribosomes, and small enigmatic genomes across a large radiation of phyla.</title>
        <authorList>
            <person name="Brown C.T."/>
            <person name="Hug L.A."/>
            <person name="Thomas B.C."/>
            <person name="Sharon I."/>
            <person name="Castelle C.J."/>
            <person name="Singh A."/>
            <person name="Wilkins M.J."/>
            <person name="Williams K.H."/>
            <person name="Banfield J.F."/>
        </authorList>
    </citation>
    <scope>NUCLEOTIDE SEQUENCE [LARGE SCALE GENOMIC DNA]</scope>
</reference>
<protein>
    <submittedName>
        <fullName evidence="1">Uncharacterized protein</fullName>
    </submittedName>
</protein>
<sequence length="275" mass="30771">MNDIKEGDPPTIIIGGRKRIGKSMLSIKICEAIVDSCHEMKYAYRDKGMPTQSRYDLRDAKFDPTNQVLYNLKSIPRLLHPPPPLGDGLPYGSPIISDESSINLGVLNFNNPVVKTIAAAHDAAGFRIIPWILNVPGSVLRVAYQFRETASYFMQMKARGVAKVYASNPVVTGRVFVKTIGWLGYQDPFTKKVLARISVPTEKNMRLYNVVKDLYFRKQLAVSERRLSELSEEGLAGPYDLSDEDEKNLASAIGNMELVKPRNSANVKRHDDDVD</sequence>
<evidence type="ECO:0000313" key="1">
    <source>
        <dbReference type="EMBL" id="KKW14670.1"/>
    </source>
</evidence>
<gene>
    <name evidence="1" type="ORF">UY55_C0005G0018</name>
</gene>
<comment type="caution">
    <text evidence="1">The sequence shown here is derived from an EMBL/GenBank/DDBJ whole genome shotgun (WGS) entry which is preliminary data.</text>
</comment>
<proteinExistence type="predicted"/>